<dbReference type="Gene3D" id="3.30.470.20">
    <property type="entry name" value="ATP-grasp fold, B domain"/>
    <property type="match status" value="1"/>
</dbReference>
<proteinExistence type="predicted"/>
<evidence type="ECO:0000313" key="6">
    <source>
        <dbReference type="EMBL" id="MEE2037669.1"/>
    </source>
</evidence>
<dbReference type="PROSITE" id="PS50975">
    <property type="entry name" value="ATP_GRASP"/>
    <property type="match status" value="1"/>
</dbReference>
<name>A0ABU7K5Z1_9ACTN</name>
<evidence type="ECO:0000256" key="4">
    <source>
        <dbReference type="PROSITE-ProRule" id="PRU00409"/>
    </source>
</evidence>
<evidence type="ECO:0000256" key="3">
    <source>
        <dbReference type="ARBA" id="ARBA00022840"/>
    </source>
</evidence>
<evidence type="ECO:0000259" key="5">
    <source>
        <dbReference type="PROSITE" id="PS50975"/>
    </source>
</evidence>
<keyword evidence="2 4" id="KW-0547">Nucleotide-binding</keyword>
<dbReference type="EMBL" id="JAUZMY010000008">
    <property type="protein sequence ID" value="MEE2037669.1"/>
    <property type="molecule type" value="Genomic_DNA"/>
</dbReference>
<keyword evidence="7" id="KW-1185">Reference proteome</keyword>
<dbReference type="InterPro" id="IPR011761">
    <property type="entry name" value="ATP-grasp"/>
</dbReference>
<accession>A0ABU7K5Z1</accession>
<organism evidence="6 7">
    <name type="scientific">Nocardiopsis codii</name>
    <dbReference type="NCBI Taxonomy" id="3065942"/>
    <lineage>
        <taxon>Bacteria</taxon>
        <taxon>Bacillati</taxon>
        <taxon>Actinomycetota</taxon>
        <taxon>Actinomycetes</taxon>
        <taxon>Streptosporangiales</taxon>
        <taxon>Nocardiopsidaceae</taxon>
        <taxon>Nocardiopsis</taxon>
    </lineage>
</organism>
<keyword evidence="3 4" id="KW-0067">ATP-binding</keyword>
<comment type="caution">
    <text evidence="6">The sequence shown here is derived from an EMBL/GenBank/DDBJ whole genome shotgun (WGS) entry which is preliminary data.</text>
</comment>
<dbReference type="Pfam" id="PF02786">
    <property type="entry name" value="CPSase_L_D2"/>
    <property type="match status" value="1"/>
</dbReference>
<protein>
    <submittedName>
        <fullName evidence="6">ATP-grasp domain-containing protein</fullName>
    </submittedName>
</protein>
<keyword evidence="1" id="KW-0436">Ligase</keyword>
<sequence>MNSGHEPGTVVIVHRVPVSVTPLHEWLPEVRDRVVLVTSTESADGYRKVFEQVVAVDDYSHSQAVVEQLDELCRTRRVERIVCGTEDDALRVSAARERWGIPGTTVHDALLHRDKLLMKDAVSKVVRTPRYSAPRTPDEAVEFAERTGWPVVVKPRLGYGSRGVRVVGDADSLRRELAGRPGDDLLLEEFVPGTVHHVDGFTHRGEVLWSVSSRYLNNCLSWQEGRSLGSAQMDPEDALARRLGVFARAVAGALPLPEPTPFHLEVFRHSVTDELYFCETAARTGGGYILDVLERATGMNCVREWYREQSGLSHRADRPEPTAERYGFLLVPPRQGRLRSIAGDQPGYAEVRVNASPPQVFDAAAASTDTVMGAIVSGTSNETVEERLVSCMEWATRAMEWETV</sequence>
<dbReference type="SUPFAM" id="SSF56059">
    <property type="entry name" value="Glutathione synthetase ATP-binding domain-like"/>
    <property type="match status" value="1"/>
</dbReference>
<dbReference type="InterPro" id="IPR052032">
    <property type="entry name" value="ATP-dep_AA_Ligase"/>
</dbReference>
<dbReference type="Gene3D" id="3.30.1490.20">
    <property type="entry name" value="ATP-grasp fold, A domain"/>
    <property type="match status" value="1"/>
</dbReference>
<dbReference type="Gene3D" id="3.40.50.20">
    <property type="match status" value="1"/>
</dbReference>
<evidence type="ECO:0000313" key="7">
    <source>
        <dbReference type="Proteomes" id="UP001356095"/>
    </source>
</evidence>
<dbReference type="InterPro" id="IPR013815">
    <property type="entry name" value="ATP_grasp_subdomain_1"/>
</dbReference>
<feature type="domain" description="ATP-grasp" evidence="5">
    <location>
        <begin position="118"/>
        <end position="310"/>
    </location>
</feature>
<dbReference type="InterPro" id="IPR005479">
    <property type="entry name" value="CPAse_ATP-bd"/>
</dbReference>
<reference evidence="6 7" key="1">
    <citation type="submission" date="2023-08" db="EMBL/GenBank/DDBJ databases">
        <authorList>
            <person name="Girao M."/>
            <person name="Carvalho M.F."/>
        </authorList>
    </citation>
    <scope>NUCLEOTIDE SEQUENCE [LARGE SCALE GENOMIC DNA]</scope>
    <source>
        <strain evidence="6 7">CT-R113</strain>
    </source>
</reference>
<dbReference type="PANTHER" id="PTHR43585">
    <property type="entry name" value="FUMIPYRROLE BIOSYNTHESIS PROTEIN C"/>
    <property type="match status" value="1"/>
</dbReference>
<dbReference type="Proteomes" id="UP001356095">
    <property type="component" value="Unassembled WGS sequence"/>
</dbReference>
<gene>
    <name evidence="6" type="ORF">Q8791_10605</name>
</gene>
<evidence type="ECO:0000256" key="1">
    <source>
        <dbReference type="ARBA" id="ARBA00022598"/>
    </source>
</evidence>
<dbReference type="PANTHER" id="PTHR43585:SF2">
    <property type="entry name" value="ATP-GRASP ENZYME FSQD"/>
    <property type="match status" value="1"/>
</dbReference>
<dbReference type="RefSeq" id="WP_330091463.1">
    <property type="nucleotide sequence ID" value="NZ_JAUZMY010000008.1"/>
</dbReference>
<evidence type="ECO:0000256" key="2">
    <source>
        <dbReference type="ARBA" id="ARBA00022741"/>
    </source>
</evidence>